<sequence length="913" mass="106748">MIIKKVRIKSFGGIKDKEFSFERGFNLVYGENEKGKSTIQNFIRAWLYGFGNSRGAKNNLRKRYLPFSGEKMQGELVLEYNKREYIIQRTFGATKKDDTSNIYDGLTGDEIKEINKDEPGTYFLGVNGNTFIKTLFIPQLGVLVSKDKEEQIMQRIIDVFGCGEGEVSVDKAVNKLKDSRKELTTSRKNGELDILKSRYSKVIEERYEAYKVAEDNLINENELINKKEERNKIREEITKLELFKKYLKKSKLQKEYGEITTYLKKSESLKKQEKEIDTELKRENGIISEEYINDLSEENKRYLTLLDIKKENEYDLKEIEKRIVYENGKLDSYEVFISMEDDLKEKLIRLNTEQEGLRERVLLNKKIKLSIEEEEKKLEQKRKFLGDVFKLTSHKEEIKLLFKNYEDKLRELKENIEVYDYDDNVGDSRKGLELKRNISIFSAVIGGLILGINLASISSIMIYIIGAILIGGGAFFAISLNSALKETENKLSNKENIDRLNKEIKNIEEQLTRYMHLIKCNNYENLLRAVNTLENFYVLEARVKLRIEERSLQLEGVSLENDEERYNQNNKILSSIMKLCGCDTLDEIYIQLDEFKKVKNNLTLFELEYNSKKESLNRITFELEEKEKDIKSKLELMDLENVQLIDLEMYLKGFREKISEKKDLEKALQNVEETYKVLLKDRDIESIKDELQDIINQDMDYSYESEEEIENEIRKKSNLLIELEKKIKDLENVIKTSFLGKRTITAIEEDLENLVESINILDKRLIALNIAIENLEKAGRDIRGSFGPALNNNILNIFKELTGDKYSEVKLGENYDMVVRDNSSMFSGEYLSNGANDQLYLALRLAFIELIFKGREVPIIFDDSFIQYDDIRREKGLKIIESRNFAQTIIFSCQSIEEELLRKNSIKASYIYI</sequence>
<keyword evidence="1" id="KW-0175">Coiled coil</keyword>
<feature type="coiled-coil region" evidence="1">
    <location>
        <begin position="477"/>
        <end position="517"/>
    </location>
</feature>
<feature type="domain" description="YhaN AAA" evidence="3">
    <location>
        <begin position="1"/>
        <end position="53"/>
    </location>
</feature>
<dbReference type="PANTHER" id="PTHR41259:SF1">
    <property type="entry name" value="DOUBLE-STRAND BREAK REPAIR RAD50 ATPASE, PUTATIVE-RELATED"/>
    <property type="match status" value="1"/>
</dbReference>
<feature type="coiled-coil region" evidence="1">
    <location>
        <begin position="706"/>
        <end position="778"/>
    </location>
</feature>
<dbReference type="RefSeq" id="WP_221861151.1">
    <property type="nucleotide sequence ID" value="NZ_JAIKTU010000007.1"/>
</dbReference>
<dbReference type="InterPro" id="IPR027417">
    <property type="entry name" value="P-loop_NTPase"/>
</dbReference>
<proteinExistence type="predicted"/>
<feature type="coiled-coil region" evidence="1">
    <location>
        <begin position="395"/>
        <end position="422"/>
    </location>
</feature>
<comment type="caution">
    <text evidence="4">The sequence shown here is derived from an EMBL/GenBank/DDBJ whole genome shotgun (WGS) entry which is preliminary data.</text>
</comment>
<keyword evidence="2" id="KW-0812">Transmembrane</keyword>
<dbReference type="Proteomes" id="UP001299068">
    <property type="component" value="Unassembled WGS sequence"/>
</dbReference>
<dbReference type="Pfam" id="PF13514">
    <property type="entry name" value="AAA_27"/>
    <property type="match status" value="1"/>
</dbReference>
<feature type="transmembrane region" description="Helical" evidence="2">
    <location>
        <begin position="461"/>
        <end position="484"/>
    </location>
</feature>
<evidence type="ECO:0000313" key="4">
    <source>
        <dbReference type="EMBL" id="MBY0755811.1"/>
    </source>
</evidence>
<organism evidence="4 5">
    <name type="scientific">Clostridium sardiniense</name>
    <name type="common">Clostridium absonum</name>
    <dbReference type="NCBI Taxonomy" id="29369"/>
    <lineage>
        <taxon>Bacteria</taxon>
        <taxon>Bacillati</taxon>
        <taxon>Bacillota</taxon>
        <taxon>Clostridia</taxon>
        <taxon>Eubacteriales</taxon>
        <taxon>Clostridiaceae</taxon>
        <taxon>Clostridium</taxon>
    </lineage>
</organism>
<feature type="transmembrane region" description="Helical" evidence="2">
    <location>
        <begin position="438"/>
        <end position="455"/>
    </location>
</feature>
<evidence type="ECO:0000259" key="3">
    <source>
        <dbReference type="Pfam" id="PF13514"/>
    </source>
</evidence>
<keyword evidence="5" id="KW-1185">Reference proteome</keyword>
<reference evidence="4 5" key="1">
    <citation type="journal article" date="2021" name="Cell Host Microbe">
        <title>in vivo commensal control of Clostridioides difficile virulence.</title>
        <authorList>
            <person name="Girinathan B.P."/>
            <person name="Dibenedetto N."/>
            <person name="Worley J.N."/>
            <person name="Peltier J."/>
            <person name="Arrieta-Ortiz M.L."/>
            <person name="Rupa Christinal Immanuel S."/>
            <person name="Lavin R."/>
            <person name="Delaney M.L."/>
            <person name="Cummins C."/>
            <person name="Hoffmann M."/>
            <person name="Luo Y."/>
            <person name="Gonzalez-Escalona N."/>
            <person name="Allard M."/>
            <person name="Onderdonk A.B."/>
            <person name="Gerber G.K."/>
            <person name="Sonenshein A.L."/>
            <person name="Baliga N."/>
            <person name="Dupuy B."/>
            <person name="Bry L."/>
        </authorList>
    </citation>
    <scope>NUCLEOTIDE SEQUENCE [LARGE SCALE GENOMIC DNA]</scope>
    <source>
        <strain evidence="4 5">DSM 599</strain>
    </source>
</reference>
<name>A0ABS7KYC0_CLOSR</name>
<keyword evidence="2" id="KW-1133">Transmembrane helix</keyword>
<dbReference type="SUPFAM" id="SSF52540">
    <property type="entry name" value="P-loop containing nucleoside triphosphate hydrolases"/>
    <property type="match status" value="1"/>
</dbReference>
<dbReference type="InterPro" id="IPR038734">
    <property type="entry name" value="YhaN_AAA"/>
</dbReference>
<dbReference type="Gene3D" id="3.40.50.300">
    <property type="entry name" value="P-loop containing nucleotide triphosphate hydrolases"/>
    <property type="match status" value="2"/>
</dbReference>
<evidence type="ECO:0000256" key="2">
    <source>
        <dbReference type="SAM" id="Phobius"/>
    </source>
</evidence>
<feature type="coiled-coil region" evidence="1">
    <location>
        <begin position="654"/>
        <end position="681"/>
    </location>
</feature>
<accession>A0ABS7KYC0</accession>
<dbReference type="PANTHER" id="PTHR41259">
    <property type="entry name" value="DOUBLE-STRAND BREAK REPAIR RAD50 ATPASE, PUTATIVE-RELATED"/>
    <property type="match status" value="1"/>
</dbReference>
<protein>
    <submittedName>
        <fullName evidence="4">AAA family ATPase</fullName>
    </submittedName>
</protein>
<gene>
    <name evidence="4" type="ORF">K5V21_10130</name>
</gene>
<evidence type="ECO:0000313" key="5">
    <source>
        <dbReference type="Proteomes" id="UP001299068"/>
    </source>
</evidence>
<keyword evidence="2" id="KW-0472">Membrane</keyword>
<evidence type="ECO:0000256" key="1">
    <source>
        <dbReference type="SAM" id="Coils"/>
    </source>
</evidence>
<dbReference type="EMBL" id="JAIKTU010000007">
    <property type="protein sequence ID" value="MBY0755811.1"/>
    <property type="molecule type" value="Genomic_DNA"/>
</dbReference>